<dbReference type="Pfam" id="PF00505">
    <property type="entry name" value="HMG_box"/>
    <property type="match status" value="1"/>
</dbReference>
<comment type="caution">
    <text evidence="6">The sequence shown here is derived from an EMBL/GenBank/DDBJ whole genome shotgun (WGS) entry which is preliminary data.</text>
</comment>
<feature type="region of interest" description="Disordered" evidence="4">
    <location>
        <begin position="241"/>
        <end position="289"/>
    </location>
</feature>
<dbReference type="InterPro" id="IPR036910">
    <property type="entry name" value="HMG_box_dom_sf"/>
</dbReference>
<dbReference type="CDD" id="cd01389">
    <property type="entry name" value="HMG-box_ROX1-like"/>
    <property type="match status" value="1"/>
</dbReference>
<reference evidence="6" key="1">
    <citation type="submission" date="2021-06" db="EMBL/GenBank/DDBJ databases">
        <authorList>
            <person name="Kallberg Y."/>
            <person name="Tangrot J."/>
            <person name="Rosling A."/>
        </authorList>
    </citation>
    <scope>NUCLEOTIDE SEQUENCE</scope>
    <source>
        <strain evidence="6">AZ414A</strain>
    </source>
</reference>
<keyword evidence="3" id="KW-0539">Nucleus</keyword>
<dbReference type="SMART" id="SM00398">
    <property type="entry name" value="HMG"/>
    <property type="match status" value="1"/>
</dbReference>
<dbReference type="GO" id="GO:0001228">
    <property type="term" value="F:DNA-binding transcription activator activity, RNA polymerase II-specific"/>
    <property type="evidence" value="ECO:0007669"/>
    <property type="project" value="TreeGrafter"/>
</dbReference>
<evidence type="ECO:0000313" key="6">
    <source>
        <dbReference type="EMBL" id="CAG8471321.1"/>
    </source>
</evidence>
<dbReference type="SUPFAM" id="SSF47095">
    <property type="entry name" value="HMG-box"/>
    <property type="match status" value="1"/>
</dbReference>
<feature type="compositionally biased region" description="Low complexity" evidence="4">
    <location>
        <begin position="161"/>
        <end position="181"/>
    </location>
</feature>
<evidence type="ECO:0000259" key="5">
    <source>
        <dbReference type="PROSITE" id="PS50118"/>
    </source>
</evidence>
<proteinExistence type="predicted"/>
<feature type="DNA-binding region" description="HMG box" evidence="3">
    <location>
        <begin position="58"/>
        <end position="126"/>
    </location>
</feature>
<dbReference type="PANTHER" id="PTHR10270">
    <property type="entry name" value="SOX TRANSCRIPTION FACTOR"/>
    <property type="match status" value="1"/>
</dbReference>
<dbReference type="OrthoDB" id="6247875at2759"/>
<dbReference type="EMBL" id="CAJVPK010000194">
    <property type="protein sequence ID" value="CAG8471321.1"/>
    <property type="molecule type" value="Genomic_DNA"/>
</dbReference>
<evidence type="ECO:0000256" key="2">
    <source>
        <dbReference type="ARBA" id="ARBA00023163"/>
    </source>
</evidence>
<name>A0A9N8Z7R3_9GLOM</name>
<keyword evidence="2" id="KW-0804">Transcription</keyword>
<keyword evidence="7" id="KW-1185">Reference proteome</keyword>
<protein>
    <submittedName>
        <fullName evidence="6">7622_t:CDS:1</fullName>
    </submittedName>
</protein>
<organism evidence="6 7">
    <name type="scientific">Diversispora eburnea</name>
    <dbReference type="NCBI Taxonomy" id="1213867"/>
    <lineage>
        <taxon>Eukaryota</taxon>
        <taxon>Fungi</taxon>
        <taxon>Fungi incertae sedis</taxon>
        <taxon>Mucoromycota</taxon>
        <taxon>Glomeromycotina</taxon>
        <taxon>Glomeromycetes</taxon>
        <taxon>Diversisporales</taxon>
        <taxon>Diversisporaceae</taxon>
        <taxon>Diversispora</taxon>
    </lineage>
</organism>
<dbReference type="InterPro" id="IPR009071">
    <property type="entry name" value="HMG_box_dom"/>
</dbReference>
<dbReference type="PROSITE" id="PS50118">
    <property type="entry name" value="HMG_BOX_2"/>
    <property type="match status" value="1"/>
</dbReference>
<keyword evidence="1 3" id="KW-0238">DNA-binding</keyword>
<dbReference type="GO" id="GO:0030154">
    <property type="term" value="P:cell differentiation"/>
    <property type="evidence" value="ECO:0007669"/>
    <property type="project" value="TreeGrafter"/>
</dbReference>
<dbReference type="InterPro" id="IPR050140">
    <property type="entry name" value="SRY-related_HMG-box_TF-like"/>
</dbReference>
<dbReference type="PANTHER" id="PTHR10270:SF161">
    <property type="entry name" value="SEX-DETERMINING REGION Y PROTEIN"/>
    <property type="match status" value="1"/>
</dbReference>
<gene>
    <name evidence="6" type="ORF">DEBURN_LOCUS3174</name>
</gene>
<feature type="domain" description="HMG box" evidence="5">
    <location>
        <begin position="58"/>
        <end position="126"/>
    </location>
</feature>
<dbReference type="Proteomes" id="UP000789706">
    <property type="component" value="Unassembled WGS sequence"/>
</dbReference>
<feature type="region of interest" description="Disordered" evidence="4">
    <location>
        <begin position="160"/>
        <end position="181"/>
    </location>
</feature>
<dbReference type="GO" id="GO:0000978">
    <property type="term" value="F:RNA polymerase II cis-regulatory region sequence-specific DNA binding"/>
    <property type="evidence" value="ECO:0007669"/>
    <property type="project" value="TreeGrafter"/>
</dbReference>
<feature type="compositionally biased region" description="Pro residues" evidence="4">
    <location>
        <begin position="257"/>
        <end position="270"/>
    </location>
</feature>
<evidence type="ECO:0000313" key="7">
    <source>
        <dbReference type="Proteomes" id="UP000789706"/>
    </source>
</evidence>
<feature type="compositionally biased region" description="Polar residues" evidence="4">
    <location>
        <begin position="274"/>
        <end position="289"/>
    </location>
</feature>
<evidence type="ECO:0000256" key="1">
    <source>
        <dbReference type="ARBA" id="ARBA00023125"/>
    </source>
</evidence>
<sequence length="289" mass="33298">MSRNQKDSGNHRQIIFHNDVLVSKLDHSLLRNPPYKLTLTIEELTKPSHREEDSDNKVPRPPNGFILYRKNFGAKVKLTQPKLRVQDISKMSSKEWQKEDPLVKSFFKILAEIQGENHNKEYPDYKYNPKKNIENRKSRINKRTRPKSKKLNIKNIKKKYNNNNKETENSNSVENNNANNGNVGNISNNIIENNINNNIDTLNAISALSGASFEELTSTERDPNLPKFFLVRRGSFLSGNIQKFRDPSKNIRLPSTHPQPNPNYSTPPPELLQNFISQSPRNAIESQSQ</sequence>
<evidence type="ECO:0000256" key="3">
    <source>
        <dbReference type="PROSITE-ProRule" id="PRU00267"/>
    </source>
</evidence>
<dbReference type="Gene3D" id="1.10.30.10">
    <property type="entry name" value="High mobility group box domain"/>
    <property type="match status" value="1"/>
</dbReference>
<accession>A0A9N8Z7R3</accession>
<dbReference type="GO" id="GO:0005634">
    <property type="term" value="C:nucleus"/>
    <property type="evidence" value="ECO:0007669"/>
    <property type="project" value="UniProtKB-UniRule"/>
</dbReference>
<evidence type="ECO:0000256" key="4">
    <source>
        <dbReference type="SAM" id="MobiDB-lite"/>
    </source>
</evidence>
<dbReference type="GO" id="GO:0000122">
    <property type="term" value="P:negative regulation of transcription by RNA polymerase II"/>
    <property type="evidence" value="ECO:0007669"/>
    <property type="project" value="TreeGrafter"/>
</dbReference>
<dbReference type="AlphaFoldDB" id="A0A9N8Z7R3"/>